<feature type="compositionally biased region" description="Basic residues" evidence="1">
    <location>
        <begin position="44"/>
        <end position="57"/>
    </location>
</feature>
<evidence type="ECO:0000256" key="1">
    <source>
        <dbReference type="SAM" id="MobiDB-lite"/>
    </source>
</evidence>
<comment type="caution">
    <text evidence="2">The sequence shown here is derived from an EMBL/GenBank/DDBJ whole genome shotgun (WGS) entry which is preliminary data.</text>
</comment>
<dbReference type="Proteomes" id="UP000602087">
    <property type="component" value="Unassembled WGS sequence"/>
</dbReference>
<feature type="compositionally biased region" description="Basic and acidic residues" evidence="1">
    <location>
        <begin position="26"/>
        <end position="37"/>
    </location>
</feature>
<organism evidence="2 3">
    <name type="scientific">Sanguibacter suaedae</name>
    <dbReference type="NCBI Taxonomy" id="2795737"/>
    <lineage>
        <taxon>Bacteria</taxon>
        <taxon>Bacillati</taxon>
        <taxon>Actinomycetota</taxon>
        <taxon>Actinomycetes</taxon>
        <taxon>Micrococcales</taxon>
        <taxon>Sanguibacteraceae</taxon>
        <taxon>Sanguibacter</taxon>
    </lineage>
</organism>
<reference evidence="2" key="1">
    <citation type="submission" date="2020-12" db="EMBL/GenBank/DDBJ databases">
        <title>Sanguibacter suaedae sp. nov., isolated from Suaeda aralocaspica.</title>
        <authorList>
            <person name="Ma Q."/>
        </authorList>
    </citation>
    <scope>NUCLEOTIDE SEQUENCE</scope>
    <source>
        <strain evidence="2">YZGR15</strain>
    </source>
</reference>
<dbReference type="RefSeq" id="WP_198733644.1">
    <property type="nucleotide sequence ID" value="NZ_JAEINH010000006.1"/>
</dbReference>
<name>A0A934M776_9MICO</name>
<proteinExistence type="predicted"/>
<accession>A0A934M776</accession>
<protein>
    <submittedName>
        <fullName evidence="2">Uncharacterized protein</fullName>
    </submittedName>
</protein>
<sequence>MNDQSFGSIDPYLRYQLASREHEERVLAAQRRREQSRPDVPPRVARRRPPRFLRRRA</sequence>
<feature type="region of interest" description="Disordered" evidence="1">
    <location>
        <begin position="26"/>
        <end position="57"/>
    </location>
</feature>
<evidence type="ECO:0000313" key="3">
    <source>
        <dbReference type="Proteomes" id="UP000602087"/>
    </source>
</evidence>
<dbReference type="EMBL" id="JAEINH010000006">
    <property type="protein sequence ID" value="MBI9115077.1"/>
    <property type="molecule type" value="Genomic_DNA"/>
</dbReference>
<keyword evidence="3" id="KW-1185">Reference proteome</keyword>
<evidence type="ECO:0000313" key="2">
    <source>
        <dbReference type="EMBL" id="MBI9115077.1"/>
    </source>
</evidence>
<dbReference type="AlphaFoldDB" id="A0A934M776"/>
<gene>
    <name evidence="2" type="ORF">JAV76_08645</name>
</gene>